<keyword evidence="3" id="KW-1185">Reference proteome</keyword>
<name>W6RSD6_9HYPH</name>
<feature type="chain" id="PRO_5004883216" evidence="1">
    <location>
        <begin position="34"/>
        <end position="102"/>
    </location>
</feature>
<proteinExistence type="predicted"/>
<dbReference type="Proteomes" id="UP000019443">
    <property type="component" value="Plasmid pLPU83d"/>
</dbReference>
<sequence length="102" mass="10624">MNHTSANRACKHFAKAVALGLAVAAILATGAEAGGARNGNPVVRAVYLVKSGSGSQVRYNKNPGKKVIINVSASEYIKSNPYVCTPSGFGQKARCYVRGLSL</sequence>
<dbReference type="AlphaFoldDB" id="W6RSD6"/>
<evidence type="ECO:0000313" key="2">
    <source>
        <dbReference type="EMBL" id="CDM61728.1"/>
    </source>
</evidence>
<dbReference type="HOGENOM" id="CLU_2244822_0_0_5"/>
<evidence type="ECO:0000256" key="1">
    <source>
        <dbReference type="SAM" id="SignalP"/>
    </source>
</evidence>
<organism evidence="2 3">
    <name type="scientific">Rhizobium favelukesii</name>
    <dbReference type="NCBI Taxonomy" id="348824"/>
    <lineage>
        <taxon>Bacteria</taxon>
        <taxon>Pseudomonadati</taxon>
        <taxon>Pseudomonadota</taxon>
        <taxon>Alphaproteobacteria</taxon>
        <taxon>Hyphomicrobiales</taxon>
        <taxon>Rhizobiaceae</taxon>
        <taxon>Rhizobium/Agrobacterium group</taxon>
        <taxon>Rhizobium</taxon>
    </lineage>
</organism>
<protein>
    <submittedName>
        <fullName evidence="2">Secreted protein</fullName>
    </submittedName>
</protein>
<feature type="signal peptide" evidence="1">
    <location>
        <begin position="1"/>
        <end position="33"/>
    </location>
</feature>
<dbReference type="RefSeq" id="WP_024317160.1">
    <property type="nucleotide sequence ID" value="NZ_ATTO01000047.1"/>
</dbReference>
<reference evidence="2" key="1">
    <citation type="submission" date="2013-11" db="EMBL/GenBank/DDBJ databases">
        <title>Draft genome sequence of the broad-host-range Rhizobium sp. LPU83 strain, a member of the low-genetic diversity Oregon-like Rhizobium sp. group.</title>
        <authorList>
            <person name="Wibberg D."/>
            <person name="Puehler A."/>
            <person name="Schlueter A."/>
        </authorList>
    </citation>
    <scope>NUCLEOTIDE SEQUENCE [LARGE SCALE GENOMIC DNA]</scope>
    <source>
        <strain evidence="2">LPU83</strain>
        <plasmid evidence="2">pLPU83d</plasmid>
    </source>
</reference>
<keyword evidence="1" id="KW-0732">Signal</keyword>
<gene>
    <name evidence="2" type="ORF">LPU83_pLPU83d_0357</name>
</gene>
<dbReference type="PATRIC" id="fig|348824.6.peg.5978"/>
<evidence type="ECO:0000313" key="3">
    <source>
        <dbReference type="Proteomes" id="UP000019443"/>
    </source>
</evidence>
<keyword evidence="2" id="KW-0614">Plasmid</keyword>
<dbReference type="EMBL" id="HG916855">
    <property type="protein sequence ID" value="CDM61728.1"/>
    <property type="molecule type" value="Genomic_DNA"/>
</dbReference>
<accession>W6RSD6</accession>
<geneLocation type="plasmid" evidence="2 3">
    <name>pLPU83d</name>
</geneLocation>
<dbReference type="KEGG" id="rhl:LPU83_pLPU83d_0357"/>